<sequence length="477" mass="54914">MAVEVIPGRLRKTWEIWNIRGVILISLLLQIFLFLGAPMRKRTGNRLVILLVWSSYFLAEWATSFALGLITSGQSSKHGENSDLFAFWASFLLLHHGGPDTITAFEENELWLRHLLTLISQVVATLYVFLQTLPQSKLWLPTSLIFFAGIIKYAERTHSLYLASWRTFQETMLTEPDPGPNYAKLMKAFSSKKAAGLPTTMSQTIDAVITESKAVFNYCPRPSEKKGLEDFEVVKYAHEHFLKIFKGLVVELISQHDRQESMLYFCMRSAEDALKVLEVELNFIYEILFTKVFVLHNLKGYFFRLLTFLSVWVSLAFFILDCKQGLDKFDIRITYTLLVVSLSLEIIALFKLIFSDWTTAYLEMKPNTNPSVLRTIFRRLLKIRSSRWSECEDDAGNKFSKRATSVLLRRWTESGAGFNLITYCLKQLPKLPLMRAFCFGTLPLNSAMEETSITRQNLNLIYIVDSVSSFQITCYIF</sequence>
<dbReference type="PANTHER" id="PTHR31325">
    <property type="entry name" value="OS01G0798800 PROTEIN-RELATED"/>
    <property type="match status" value="1"/>
</dbReference>
<dbReference type="RefSeq" id="XP_018812128.1">
    <property type="nucleotide sequence ID" value="XM_018956583.1"/>
</dbReference>
<dbReference type="KEGG" id="jre:108984577"/>
<protein>
    <submittedName>
        <fullName evidence="2">Uncharacterized protein LOC108984577</fullName>
    </submittedName>
</protein>
<name>A0A2I4DYB1_JUGRE</name>
<evidence type="ECO:0000313" key="1">
    <source>
        <dbReference type="Proteomes" id="UP000235220"/>
    </source>
</evidence>
<dbReference type="AlphaFoldDB" id="A0A2I4DYB1"/>
<dbReference type="InterPro" id="IPR025315">
    <property type="entry name" value="DUF4220"/>
</dbReference>
<dbReference type="OrthoDB" id="1689146at2759"/>
<keyword evidence="1" id="KW-1185">Reference proteome</keyword>
<dbReference type="GeneID" id="108984577"/>
<evidence type="ECO:0000313" key="2">
    <source>
        <dbReference type="RefSeq" id="XP_018812128.1"/>
    </source>
</evidence>
<dbReference type="STRING" id="51240.A0A2I4DYB1"/>
<gene>
    <name evidence="2" type="primary">LOC108984577</name>
</gene>
<dbReference type="Gramene" id="Jr06_06390_p1">
    <property type="protein sequence ID" value="cds.Jr06_06390_p1"/>
    <property type="gene ID" value="Jr06_06390"/>
</dbReference>
<reference evidence="2" key="1">
    <citation type="submission" date="2025-08" db="UniProtKB">
        <authorList>
            <consortium name="RefSeq"/>
        </authorList>
    </citation>
    <scope>IDENTIFICATION</scope>
    <source>
        <tissue evidence="2">Leaves</tissue>
    </source>
</reference>
<dbReference type="Pfam" id="PF13968">
    <property type="entry name" value="DUF4220"/>
    <property type="match status" value="1"/>
</dbReference>
<accession>A0A2I4DYB1</accession>
<proteinExistence type="predicted"/>
<organism evidence="1 2">
    <name type="scientific">Juglans regia</name>
    <name type="common">English walnut</name>
    <dbReference type="NCBI Taxonomy" id="51240"/>
    <lineage>
        <taxon>Eukaryota</taxon>
        <taxon>Viridiplantae</taxon>
        <taxon>Streptophyta</taxon>
        <taxon>Embryophyta</taxon>
        <taxon>Tracheophyta</taxon>
        <taxon>Spermatophyta</taxon>
        <taxon>Magnoliopsida</taxon>
        <taxon>eudicotyledons</taxon>
        <taxon>Gunneridae</taxon>
        <taxon>Pentapetalae</taxon>
        <taxon>rosids</taxon>
        <taxon>fabids</taxon>
        <taxon>Fagales</taxon>
        <taxon>Juglandaceae</taxon>
        <taxon>Juglans</taxon>
    </lineage>
</organism>
<dbReference type="Proteomes" id="UP000235220">
    <property type="component" value="Chromosome 6"/>
</dbReference>